<dbReference type="AlphaFoldDB" id="L2GY32"/>
<feature type="transmembrane region" description="Helical" evidence="1">
    <location>
        <begin position="24"/>
        <end position="46"/>
    </location>
</feature>
<gene>
    <name evidence="2" type="ORF">VCUG_00244</name>
</gene>
<keyword evidence="3" id="KW-1185">Reference proteome</keyword>
<evidence type="ECO:0000256" key="1">
    <source>
        <dbReference type="SAM" id="Phobius"/>
    </source>
</evidence>
<dbReference type="InParanoid" id="L2GY32"/>
<dbReference type="EMBL" id="GL877406">
    <property type="protein sequence ID" value="ELA48203.1"/>
    <property type="molecule type" value="Genomic_DNA"/>
</dbReference>
<dbReference type="Proteomes" id="UP000011081">
    <property type="component" value="Unassembled WGS sequence"/>
</dbReference>
<keyword evidence="1" id="KW-0472">Membrane</keyword>
<keyword evidence="1" id="KW-1133">Transmembrane helix</keyword>
<feature type="transmembrane region" description="Helical" evidence="1">
    <location>
        <begin position="106"/>
        <end position="127"/>
    </location>
</feature>
<name>L2GY32_VAVCU</name>
<evidence type="ECO:0000313" key="3">
    <source>
        <dbReference type="Proteomes" id="UP000011081"/>
    </source>
</evidence>
<feature type="transmembrane region" description="Helical" evidence="1">
    <location>
        <begin position="53"/>
        <end position="74"/>
    </location>
</feature>
<reference evidence="3" key="1">
    <citation type="submission" date="2011-03" db="EMBL/GenBank/DDBJ databases">
        <title>The genome sequence of Vavraia culicis strain floridensis.</title>
        <authorList>
            <consortium name="The Broad Institute Genome Sequencing Platform"/>
            <person name="Cuomo C."/>
            <person name="Becnel J."/>
            <person name="Sanscrainte N."/>
            <person name="Young S.K."/>
            <person name="Zeng Q."/>
            <person name="Gargeya S."/>
            <person name="Fitzgerald M."/>
            <person name="Haas B."/>
            <person name="Abouelleil A."/>
            <person name="Alvarado L."/>
            <person name="Arachchi H.M."/>
            <person name="Berlin A."/>
            <person name="Chapman S.B."/>
            <person name="Gearin G."/>
            <person name="Goldberg J."/>
            <person name="Griggs A."/>
            <person name="Gujja S."/>
            <person name="Hansen M."/>
            <person name="Heiman D."/>
            <person name="Howarth C."/>
            <person name="Larimer J."/>
            <person name="Lui A."/>
            <person name="MacDonald P.J.P."/>
            <person name="McCowen C."/>
            <person name="Montmayeur A."/>
            <person name="Murphy C."/>
            <person name="Neiman D."/>
            <person name="Pearson M."/>
            <person name="Priest M."/>
            <person name="Roberts A."/>
            <person name="Saif S."/>
            <person name="Shea T."/>
            <person name="Sisk P."/>
            <person name="Stolte C."/>
            <person name="Sykes S."/>
            <person name="Wortman J."/>
            <person name="Nusbaum C."/>
            <person name="Birren B."/>
        </authorList>
    </citation>
    <scope>NUCLEOTIDE SEQUENCE [LARGE SCALE GENOMIC DNA]</scope>
    <source>
        <strain evidence="3">floridensis</strain>
    </source>
</reference>
<protein>
    <submittedName>
        <fullName evidence="2">Uncharacterized protein</fullName>
    </submittedName>
</protein>
<dbReference type="RefSeq" id="XP_008073265.1">
    <property type="nucleotide sequence ID" value="XM_008075074.1"/>
</dbReference>
<proteinExistence type="predicted"/>
<dbReference type="HOGENOM" id="CLU_141794_0_0_1"/>
<evidence type="ECO:0000313" key="2">
    <source>
        <dbReference type="EMBL" id="ELA48203.1"/>
    </source>
</evidence>
<accession>L2GY32</accession>
<dbReference type="VEuPathDB" id="MicrosporidiaDB:VCUG_00244"/>
<dbReference type="GeneID" id="19878134"/>
<sequence>MNALLPFLSARGGSVYKNFHEKSINVFFLNLLLEIITYGMCTFFIFSCNHKKITLSFSFSLVMGNLFLIDSILLKNVYQMYLYTIFYVYTLSLMTYFLFDEINTRISRVFGMLVILLFLIRGSIIIYKSKGFIYEFSWYYYKKIGCESTINGK</sequence>
<feature type="transmembrane region" description="Helical" evidence="1">
    <location>
        <begin position="80"/>
        <end position="99"/>
    </location>
</feature>
<organism evidence="2 3">
    <name type="scientific">Vavraia culicis (isolate floridensis)</name>
    <name type="common">Microsporidian parasite</name>
    <dbReference type="NCBI Taxonomy" id="948595"/>
    <lineage>
        <taxon>Eukaryota</taxon>
        <taxon>Fungi</taxon>
        <taxon>Fungi incertae sedis</taxon>
        <taxon>Microsporidia</taxon>
        <taxon>Pleistophoridae</taxon>
        <taxon>Vavraia</taxon>
    </lineage>
</organism>
<keyword evidence="1" id="KW-0812">Transmembrane</keyword>